<dbReference type="Proteomes" id="UP001501787">
    <property type="component" value="Unassembled WGS sequence"/>
</dbReference>
<comment type="caution">
    <text evidence="2">The sequence shown here is derived from an EMBL/GenBank/DDBJ whole genome shotgun (WGS) entry which is preliminary data.</text>
</comment>
<protein>
    <submittedName>
        <fullName evidence="2">VOC family protein</fullName>
    </submittedName>
</protein>
<dbReference type="CDD" id="cd07262">
    <property type="entry name" value="VOC_like"/>
    <property type="match status" value="1"/>
</dbReference>
<dbReference type="Pfam" id="PF00903">
    <property type="entry name" value="Glyoxalase"/>
    <property type="match status" value="1"/>
</dbReference>
<dbReference type="SUPFAM" id="SSF54593">
    <property type="entry name" value="Glyoxalase/Bleomycin resistance protein/Dihydroxybiphenyl dioxygenase"/>
    <property type="match status" value="1"/>
</dbReference>
<dbReference type="PANTHER" id="PTHR35006">
    <property type="entry name" value="GLYOXALASE FAMILY PROTEIN (AFU_ORTHOLOGUE AFUA_5G14830)"/>
    <property type="match status" value="1"/>
</dbReference>
<dbReference type="InterPro" id="IPR037523">
    <property type="entry name" value="VOC_core"/>
</dbReference>
<evidence type="ECO:0000259" key="1">
    <source>
        <dbReference type="PROSITE" id="PS51819"/>
    </source>
</evidence>
<dbReference type="InterPro" id="IPR029068">
    <property type="entry name" value="Glyas_Bleomycin-R_OHBP_Dase"/>
</dbReference>
<feature type="domain" description="VOC" evidence="1">
    <location>
        <begin position="1"/>
        <end position="125"/>
    </location>
</feature>
<reference evidence="3" key="1">
    <citation type="journal article" date="2019" name="Int. J. Syst. Evol. Microbiol.">
        <title>The Global Catalogue of Microorganisms (GCM) 10K type strain sequencing project: providing services to taxonomists for standard genome sequencing and annotation.</title>
        <authorList>
            <consortium name="The Broad Institute Genomics Platform"/>
            <consortium name="The Broad Institute Genome Sequencing Center for Infectious Disease"/>
            <person name="Wu L."/>
            <person name="Ma J."/>
        </authorList>
    </citation>
    <scope>NUCLEOTIDE SEQUENCE [LARGE SCALE GENOMIC DNA]</scope>
    <source>
        <strain evidence="3">JCM 16343</strain>
    </source>
</reference>
<dbReference type="RefSeq" id="WP_201503796.1">
    <property type="nucleotide sequence ID" value="NZ_BAAAFR010000001.1"/>
</dbReference>
<dbReference type="Gene3D" id="3.10.180.10">
    <property type="entry name" value="2,3-Dihydroxybiphenyl 1,2-Dioxygenase, domain 1"/>
    <property type="match status" value="1"/>
</dbReference>
<evidence type="ECO:0000313" key="2">
    <source>
        <dbReference type="EMBL" id="GAA0312349.1"/>
    </source>
</evidence>
<accession>A0ABP3FA06</accession>
<dbReference type="PANTHER" id="PTHR35006:SF1">
    <property type="entry name" value="BLL2941 PROTEIN"/>
    <property type="match status" value="1"/>
</dbReference>
<proteinExistence type="predicted"/>
<evidence type="ECO:0000313" key="3">
    <source>
        <dbReference type="Proteomes" id="UP001501787"/>
    </source>
</evidence>
<sequence>MFTHVVVGTNDITAAKLFYDAVLGTLGIKAGVVKDNSDGRVIYMQDGQFFVVTRPIDGEAATFGNGMTIGFRAQSAAAVDDFYHTAMRLGAVSETVPNQRNNGMADIYVAHVRDLTGNKLCVACTL</sequence>
<keyword evidence="3" id="KW-1185">Reference proteome</keyword>
<dbReference type="EMBL" id="BAAAFR010000001">
    <property type="protein sequence ID" value="GAA0312349.1"/>
    <property type="molecule type" value="Genomic_DNA"/>
</dbReference>
<organism evidence="2 3">
    <name type="scientific">Psychrobacter aestuarii</name>
    <dbReference type="NCBI Taxonomy" id="556327"/>
    <lineage>
        <taxon>Bacteria</taxon>
        <taxon>Pseudomonadati</taxon>
        <taxon>Pseudomonadota</taxon>
        <taxon>Gammaproteobacteria</taxon>
        <taxon>Moraxellales</taxon>
        <taxon>Moraxellaceae</taxon>
        <taxon>Psychrobacter</taxon>
    </lineage>
</organism>
<dbReference type="PROSITE" id="PS51819">
    <property type="entry name" value="VOC"/>
    <property type="match status" value="1"/>
</dbReference>
<gene>
    <name evidence="2" type="ORF">GCM10009129_07110</name>
</gene>
<dbReference type="InterPro" id="IPR004360">
    <property type="entry name" value="Glyas_Fos-R_dOase_dom"/>
</dbReference>
<name>A0ABP3FA06_9GAMM</name>